<evidence type="ECO:0000256" key="4">
    <source>
        <dbReference type="PROSITE-ProRule" id="PRU00221"/>
    </source>
</evidence>
<dbReference type="SUPFAM" id="SSF48371">
    <property type="entry name" value="ARM repeat"/>
    <property type="match status" value="1"/>
</dbReference>
<dbReference type="GO" id="GO:0031929">
    <property type="term" value="P:TOR signaling"/>
    <property type="evidence" value="ECO:0007669"/>
    <property type="project" value="InterPro"/>
</dbReference>
<dbReference type="GO" id="GO:0030674">
    <property type="term" value="F:protein-macromolecule adaptor activity"/>
    <property type="evidence" value="ECO:0007669"/>
    <property type="project" value="TreeGrafter"/>
</dbReference>
<feature type="region of interest" description="Disordered" evidence="5">
    <location>
        <begin position="471"/>
        <end position="490"/>
    </location>
</feature>
<gene>
    <name evidence="7" type="primary">KOG1</name>
    <name evidence="7" type="ORF">VNI00_011954</name>
</gene>
<feature type="compositionally biased region" description="Basic residues" evidence="5">
    <location>
        <begin position="1060"/>
        <end position="1069"/>
    </location>
</feature>
<keyword evidence="2 4" id="KW-0853">WD repeat</keyword>
<dbReference type="Proteomes" id="UP001383192">
    <property type="component" value="Unassembled WGS sequence"/>
</dbReference>
<organism evidence="7 8">
    <name type="scientific">Paramarasmius palmivorus</name>
    <dbReference type="NCBI Taxonomy" id="297713"/>
    <lineage>
        <taxon>Eukaryota</taxon>
        <taxon>Fungi</taxon>
        <taxon>Dikarya</taxon>
        <taxon>Basidiomycota</taxon>
        <taxon>Agaricomycotina</taxon>
        <taxon>Agaricomycetes</taxon>
        <taxon>Agaricomycetidae</taxon>
        <taxon>Agaricales</taxon>
        <taxon>Marasmiineae</taxon>
        <taxon>Marasmiaceae</taxon>
        <taxon>Paramarasmius</taxon>
    </lineage>
</organism>
<feature type="compositionally biased region" description="Basic residues" evidence="5">
    <location>
        <begin position="30"/>
        <end position="39"/>
    </location>
</feature>
<dbReference type="PROSITE" id="PS50294">
    <property type="entry name" value="WD_REPEATS_REGION"/>
    <property type="match status" value="1"/>
</dbReference>
<feature type="region of interest" description="Disordered" evidence="5">
    <location>
        <begin position="880"/>
        <end position="942"/>
    </location>
</feature>
<dbReference type="SMART" id="SM01302">
    <property type="entry name" value="Raptor_N"/>
    <property type="match status" value="1"/>
</dbReference>
<dbReference type="Gene3D" id="2.130.10.10">
    <property type="entry name" value="YVTN repeat-like/Quinoprotein amine dehydrogenase"/>
    <property type="match status" value="2"/>
</dbReference>
<dbReference type="GO" id="GO:0030307">
    <property type="term" value="P:positive regulation of cell growth"/>
    <property type="evidence" value="ECO:0007669"/>
    <property type="project" value="TreeGrafter"/>
</dbReference>
<feature type="region of interest" description="Disordered" evidence="5">
    <location>
        <begin position="994"/>
        <end position="1044"/>
    </location>
</feature>
<feature type="compositionally biased region" description="Polar residues" evidence="5">
    <location>
        <begin position="1009"/>
        <end position="1036"/>
    </location>
</feature>
<comment type="caution">
    <text evidence="7">The sequence shown here is derived from an EMBL/GenBank/DDBJ whole genome shotgun (WGS) entry which is preliminary data.</text>
</comment>
<name>A0AAW0CAU6_9AGAR</name>
<dbReference type="PANTHER" id="PTHR12848">
    <property type="entry name" value="REGULATORY-ASSOCIATED PROTEIN OF MTOR"/>
    <property type="match status" value="1"/>
</dbReference>
<feature type="compositionally biased region" description="Basic and acidic residues" evidence="5">
    <location>
        <begin position="1"/>
        <end position="12"/>
    </location>
</feature>
<keyword evidence="8" id="KW-1185">Reference proteome</keyword>
<dbReference type="GO" id="GO:0071230">
    <property type="term" value="P:cellular response to amino acid stimulus"/>
    <property type="evidence" value="ECO:0007669"/>
    <property type="project" value="TreeGrafter"/>
</dbReference>
<comment type="similarity">
    <text evidence="1">Belongs to the WD repeat RAPTOR family.</text>
</comment>
<dbReference type="PANTHER" id="PTHR12848:SF16">
    <property type="entry name" value="REGULATORY-ASSOCIATED PROTEIN OF MTOR"/>
    <property type="match status" value="1"/>
</dbReference>
<reference evidence="7 8" key="1">
    <citation type="submission" date="2024-01" db="EMBL/GenBank/DDBJ databases">
        <title>A draft genome for a cacao thread blight-causing isolate of Paramarasmius palmivorus.</title>
        <authorList>
            <person name="Baruah I.K."/>
            <person name="Bukari Y."/>
            <person name="Amoako-Attah I."/>
            <person name="Meinhardt L.W."/>
            <person name="Bailey B.A."/>
            <person name="Cohen S.P."/>
        </authorList>
    </citation>
    <scope>NUCLEOTIDE SEQUENCE [LARGE SCALE GENOMIC DNA]</scope>
    <source>
        <strain evidence="7 8">GH-12</strain>
    </source>
</reference>
<evidence type="ECO:0000256" key="2">
    <source>
        <dbReference type="ARBA" id="ARBA00022574"/>
    </source>
</evidence>
<feature type="domain" description="Raptor N-terminal CASPase-like" evidence="6">
    <location>
        <begin position="95"/>
        <end position="248"/>
    </location>
</feature>
<feature type="compositionally biased region" description="Low complexity" evidence="5">
    <location>
        <begin position="1070"/>
        <end position="1085"/>
    </location>
</feature>
<dbReference type="PROSITE" id="PS50082">
    <property type="entry name" value="WD_REPEATS_2"/>
    <property type="match status" value="1"/>
</dbReference>
<feature type="region of interest" description="Disordered" evidence="5">
    <location>
        <begin position="1059"/>
        <end position="1091"/>
    </location>
</feature>
<keyword evidence="3" id="KW-0677">Repeat</keyword>
<dbReference type="GO" id="GO:0031931">
    <property type="term" value="C:TORC1 complex"/>
    <property type="evidence" value="ECO:0007669"/>
    <property type="project" value="InterPro"/>
</dbReference>
<proteinExistence type="inferred from homology"/>
<evidence type="ECO:0000313" key="7">
    <source>
        <dbReference type="EMBL" id="KAK7035423.1"/>
    </source>
</evidence>
<feature type="compositionally biased region" description="Low complexity" evidence="5">
    <location>
        <begin position="909"/>
        <end position="924"/>
    </location>
</feature>
<dbReference type="InterPro" id="IPR011989">
    <property type="entry name" value="ARM-like"/>
</dbReference>
<evidence type="ECO:0000313" key="8">
    <source>
        <dbReference type="Proteomes" id="UP001383192"/>
    </source>
</evidence>
<dbReference type="InterPro" id="IPR004083">
    <property type="entry name" value="Raptor"/>
</dbReference>
<dbReference type="InterPro" id="IPR029347">
    <property type="entry name" value="Raptor_N"/>
</dbReference>
<dbReference type="GO" id="GO:0010506">
    <property type="term" value="P:regulation of autophagy"/>
    <property type="evidence" value="ECO:0007669"/>
    <property type="project" value="TreeGrafter"/>
</dbReference>
<dbReference type="SUPFAM" id="SSF50978">
    <property type="entry name" value="WD40 repeat-like"/>
    <property type="match status" value="1"/>
</dbReference>
<protein>
    <submittedName>
        <fullName evidence="7">Target of rapamycin complex 1 subunit kog1</fullName>
    </submittedName>
</protein>
<dbReference type="GO" id="GO:0005737">
    <property type="term" value="C:cytoplasm"/>
    <property type="evidence" value="ECO:0007669"/>
    <property type="project" value="TreeGrafter"/>
</dbReference>
<feature type="repeat" description="WD" evidence="4">
    <location>
        <begin position="1383"/>
        <end position="1425"/>
    </location>
</feature>
<dbReference type="Gene3D" id="1.25.10.10">
    <property type="entry name" value="Leucine-rich Repeat Variant"/>
    <property type="match status" value="1"/>
</dbReference>
<dbReference type="Pfam" id="PF14538">
    <property type="entry name" value="Raptor_N"/>
    <property type="match status" value="1"/>
</dbReference>
<feature type="region of interest" description="Disordered" evidence="5">
    <location>
        <begin position="1"/>
        <end position="58"/>
    </location>
</feature>
<dbReference type="SMART" id="SM00320">
    <property type="entry name" value="WD40"/>
    <property type="match status" value="5"/>
</dbReference>
<dbReference type="InterPro" id="IPR015943">
    <property type="entry name" value="WD40/YVTN_repeat-like_dom_sf"/>
</dbReference>
<evidence type="ECO:0000256" key="1">
    <source>
        <dbReference type="ARBA" id="ARBA00009257"/>
    </source>
</evidence>
<dbReference type="InterPro" id="IPR001680">
    <property type="entry name" value="WD40_rpt"/>
</dbReference>
<feature type="compositionally biased region" description="Polar residues" evidence="5">
    <location>
        <begin position="478"/>
        <end position="490"/>
    </location>
</feature>
<accession>A0AAW0CAU6</accession>
<dbReference type="EMBL" id="JAYKXP010000053">
    <property type="protein sequence ID" value="KAK7035423.1"/>
    <property type="molecule type" value="Genomic_DNA"/>
</dbReference>
<dbReference type="GO" id="GO:0009267">
    <property type="term" value="P:cellular response to starvation"/>
    <property type="evidence" value="ECO:0007669"/>
    <property type="project" value="TreeGrafter"/>
</dbReference>
<feature type="compositionally biased region" description="Low complexity" evidence="5">
    <location>
        <begin position="43"/>
        <end position="54"/>
    </location>
</feature>
<dbReference type="PRINTS" id="PR01547">
    <property type="entry name" value="YEAST176DUF"/>
</dbReference>
<dbReference type="Pfam" id="PF00400">
    <property type="entry name" value="WD40"/>
    <property type="match status" value="1"/>
</dbReference>
<sequence>MYEQPVHSRREPIFATGAGSDSDEGYSRSRSARRQRNKSRQYSPDPLSPDSTLDPAPPISYWSTKRHFTCGNPTPPPPWSTKPITWRHTSSLPGKLKTANAALVVCLNIDVDPPDVVRTSPCAVLECWVDPRSMPSHKALEAIGANLKHQFEGLSLKIQYKPILDPSFEDLRKACQQLRKQAKDDAVLFHYNGHGVPKPTASGELWCFNRNYTQYIPVSLQEVQNWLGSPGVYIWDCSAAGHLLTNFNAFAQRRDEDIRKLHGQFPEGVLPFSQSLQLAACAADETLPTCPDLPADVFTSCLTSPIDIAIRHYIMTNKTDLNIDAGVHMPGDLKDRRTPLGELNWIFTAITDTIAWTTFSPEIFARLYRSDLLIASLFRNFLLAERIMKGYNCTPHTSPPLPATNTHPLWATWDLALDACVRQLPDLLAAEQAPHDRSKPAYQYVPSRFFADQLTAFEVWISRGGSALTRRGPMSLPPGSNTPTSENGPINSNGVVATTNNVPEHHLVPRKPPDQLPIVLQVLLSQPHRLRALILLSQFVDLGPWAVNLVLTIGIFPYISKLLQAPGPDLRPVLIFLWARILAVDPSVQTDLYNNAQGYRYFSNILAMKPDSAHVLPNSSEHQAMCSFILAAMARDFPKGQQACWEENVFQSCYERLEEPDFLLRQWTTLCIAQMWCGFDRGKMIGYEHRTHDKLTHLLSDDSAEVRCAALYALGTFMGASGSRDPEQRGGGGSGAMYDLDERTHFQLEATIVTGATLVVKDDASPMCRKELLVLISCLVKEWRGYFIVCAWLYWEEEERRRRHGQSYAVALDAVNEWLSRLNGDVQISRMLLSSFYTIFVVLLDLSTDPYQEVATYAQTIVDYIMALLLDSPFRNLESSPFESPPSAPKDYFQGPPQLQLGPRDRKVSTQSLASSATLAAPSSEKSAGLRPSLSRTDTMTSTISNTIKRTSSFANALKNLAGTIAFPSVEGHDSHSRHASPAPSYQTLTPRVTQAELSRPPSPVLSVAQYTSPYDNYNPYASSPTRTELDSNGSHSPPPTFQPSDVMEALIEEDMERLRARRKPKRSSSSHPNSHSQYHNYNYPGNMNMPSPSNSTFSVDSTNSVILGLGTGLGPGIRDMLPLKSTFFDWCCEYFTEPQMRQTEADEPGSLQYNYQVWRQTRNEQIDSVTKNQARFAAECPWDRRVATLQGPSNPLVMTFHAYDKHLFVANDSDIVSVWDWGQRKKIRTFCNGNPRGTSITSMVVINQDVGGIVVTGSADGVVRLYRHYDPELDLGPVQMVSAFRGLNDLVKTRSSQGAGLVMDWKQSTGILLVGGDSKVIKTWDAQTEIQGMDLDTDSNSPVTSIVTDHGASQTFVAGFGDGSVKVFDRRLEEDEAIIRTYSEHNSWIQNVRPHPTTGSQFLSAGLDGEVKLWDLRGSDEAVDTWRILPHGLASFDVHNSAAVFAGTSAVTHSNWKSQHLKFHSLAQDQILSQFDVPTGLIMPPVRLHPSPYIQRTTSFVFHPTEMLYGVGEPDGTSEDPSASVFVCVTDNIP</sequence>
<evidence type="ECO:0000259" key="6">
    <source>
        <dbReference type="SMART" id="SM01302"/>
    </source>
</evidence>
<dbReference type="InterPro" id="IPR016024">
    <property type="entry name" value="ARM-type_fold"/>
</dbReference>
<evidence type="ECO:0000256" key="3">
    <source>
        <dbReference type="ARBA" id="ARBA00022737"/>
    </source>
</evidence>
<evidence type="ECO:0000256" key="5">
    <source>
        <dbReference type="SAM" id="MobiDB-lite"/>
    </source>
</evidence>
<dbReference type="InterPro" id="IPR036322">
    <property type="entry name" value="WD40_repeat_dom_sf"/>
</dbReference>